<sequence length="188" mass="20278">MKKQQHSRGGWLCLLVLMVGGCIHRANGAEDLTQKCSQVVQKVFPCLEFATGKETTPKKECCDAASEIKDSNPECLCFIIQETHKGSPEIKKLGIQEDKLLQLPSVCNVKNASISNCPKLLGLSPTSPDAAIFTNSSKVTPTSPSTQTTSQNASFGSMVRPLMMTEVMMVVIAIVVVVIPTGFVSIYT</sequence>
<dbReference type="GO" id="GO:0098552">
    <property type="term" value="C:side of membrane"/>
    <property type="evidence" value="ECO:0007669"/>
    <property type="project" value="UniProtKB-KW"/>
</dbReference>
<organism evidence="12 13">
    <name type="scientific">Canavalia gladiata</name>
    <name type="common">Sword bean</name>
    <name type="synonym">Dolichos gladiatus</name>
    <dbReference type="NCBI Taxonomy" id="3824"/>
    <lineage>
        <taxon>Eukaryota</taxon>
        <taxon>Viridiplantae</taxon>
        <taxon>Streptophyta</taxon>
        <taxon>Embryophyta</taxon>
        <taxon>Tracheophyta</taxon>
        <taxon>Spermatophyta</taxon>
        <taxon>Magnoliopsida</taxon>
        <taxon>eudicotyledons</taxon>
        <taxon>Gunneridae</taxon>
        <taxon>Pentapetalae</taxon>
        <taxon>rosids</taxon>
        <taxon>fabids</taxon>
        <taxon>Fabales</taxon>
        <taxon>Fabaceae</taxon>
        <taxon>Papilionoideae</taxon>
        <taxon>50 kb inversion clade</taxon>
        <taxon>NPAAA clade</taxon>
        <taxon>indigoferoid/millettioid clade</taxon>
        <taxon>Phaseoleae</taxon>
        <taxon>Canavalia</taxon>
    </lineage>
</organism>
<evidence type="ECO:0000256" key="7">
    <source>
        <dbReference type="ARBA" id="ARBA00023180"/>
    </source>
</evidence>
<dbReference type="Pfam" id="PF14368">
    <property type="entry name" value="LTP_2"/>
    <property type="match status" value="1"/>
</dbReference>
<keyword evidence="9" id="KW-0812">Transmembrane</keyword>
<evidence type="ECO:0000256" key="1">
    <source>
        <dbReference type="ARBA" id="ARBA00004609"/>
    </source>
</evidence>
<dbReference type="PANTHER" id="PTHR33044">
    <property type="entry name" value="BIFUNCTIONAL INHIBITOR/LIPID-TRANSFER PROTEIN/SEED STORAGE 2S ALBUMIN SUPERFAMILY PROTEIN-RELATED"/>
    <property type="match status" value="1"/>
</dbReference>
<proteinExistence type="inferred from homology"/>
<keyword evidence="9" id="KW-1133">Transmembrane helix</keyword>
<keyword evidence="7" id="KW-0325">Glycoprotein</keyword>
<comment type="similarity">
    <text evidence="2">Belongs to the plant LTP family.</text>
</comment>
<dbReference type="GO" id="GO:0005886">
    <property type="term" value="C:plasma membrane"/>
    <property type="evidence" value="ECO:0007669"/>
    <property type="project" value="UniProtKB-SubCell"/>
</dbReference>
<dbReference type="EMBL" id="JAYMYQ010000011">
    <property type="protein sequence ID" value="KAK7306374.1"/>
    <property type="molecule type" value="Genomic_DNA"/>
</dbReference>
<keyword evidence="4" id="KW-0336">GPI-anchor</keyword>
<keyword evidence="3" id="KW-1003">Cell membrane</keyword>
<dbReference type="AlphaFoldDB" id="A0AAN9JXZ0"/>
<evidence type="ECO:0000256" key="9">
    <source>
        <dbReference type="SAM" id="Phobius"/>
    </source>
</evidence>
<feature type="chain" id="PRO_5042994965" description="Bifunctional inhibitor/plant lipid transfer protein/seed storage helical domain-containing protein" evidence="10">
    <location>
        <begin position="29"/>
        <end position="188"/>
    </location>
</feature>
<dbReference type="SMART" id="SM00499">
    <property type="entry name" value="AAI"/>
    <property type="match status" value="1"/>
</dbReference>
<comment type="caution">
    <text evidence="12">The sequence shown here is derived from an EMBL/GenBank/DDBJ whole genome shotgun (WGS) entry which is preliminary data.</text>
</comment>
<dbReference type="CDD" id="cd00010">
    <property type="entry name" value="AAI_LTSS"/>
    <property type="match status" value="1"/>
</dbReference>
<feature type="transmembrane region" description="Helical" evidence="9">
    <location>
        <begin position="167"/>
        <end position="187"/>
    </location>
</feature>
<evidence type="ECO:0000256" key="5">
    <source>
        <dbReference type="ARBA" id="ARBA00022729"/>
    </source>
</evidence>
<dbReference type="InterPro" id="IPR016140">
    <property type="entry name" value="Bifunc_inhib/LTP/seed_store"/>
</dbReference>
<evidence type="ECO:0000256" key="3">
    <source>
        <dbReference type="ARBA" id="ARBA00022475"/>
    </source>
</evidence>
<dbReference type="Gene3D" id="1.10.110.10">
    <property type="entry name" value="Plant lipid-transfer and hydrophobic proteins"/>
    <property type="match status" value="1"/>
</dbReference>
<protein>
    <recommendedName>
        <fullName evidence="11">Bifunctional inhibitor/plant lipid transfer protein/seed storage helical domain-containing protein</fullName>
    </recommendedName>
</protein>
<evidence type="ECO:0000313" key="13">
    <source>
        <dbReference type="Proteomes" id="UP001367508"/>
    </source>
</evidence>
<evidence type="ECO:0000313" key="12">
    <source>
        <dbReference type="EMBL" id="KAK7306374.1"/>
    </source>
</evidence>
<keyword evidence="9" id="KW-0472">Membrane</keyword>
<comment type="subcellular location">
    <subcellularLocation>
        <location evidence="1">Cell membrane</location>
        <topology evidence="1">Lipid-anchor</topology>
        <topology evidence="1">GPI-anchor</topology>
    </subcellularLocation>
</comment>
<evidence type="ECO:0000256" key="8">
    <source>
        <dbReference type="ARBA" id="ARBA00023288"/>
    </source>
</evidence>
<evidence type="ECO:0000256" key="6">
    <source>
        <dbReference type="ARBA" id="ARBA00023157"/>
    </source>
</evidence>
<gene>
    <name evidence="12" type="ORF">VNO77_44310</name>
</gene>
<evidence type="ECO:0000259" key="11">
    <source>
        <dbReference type="SMART" id="SM00499"/>
    </source>
</evidence>
<reference evidence="12 13" key="1">
    <citation type="submission" date="2024-01" db="EMBL/GenBank/DDBJ databases">
        <title>The genomes of 5 underutilized Papilionoideae crops provide insights into root nodulation and disease resistanc.</title>
        <authorList>
            <person name="Jiang F."/>
        </authorList>
    </citation>
    <scope>NUCLEOTIDE SEQUENCE [LARGE SCALE GENOMIC DNA]</scope>
    <source>
        <strain evidence="12">LVBAO_FW01</strain>
        <tissue evidence="12">Leaves</tissue>
    </source>
</reference>
<dbReference type="InterPro" id="IPR043325">
    <property type="entry name" value="LTSS"/>
</dbReference>
<evidence type="ECO:0000256" key="2">
    <source>
        <dbReference type="ARBA" id="ARBA00009748"/>
    </source>
</evidence>
<feature type="domain" description="Bifunctional inhibitor/plant lipid transfer protein/seed storage helical" evidence="11">
    <location>
        <begin position="36"/>
        <end position="117"/>
    </location>
</feature>
<feature type="signal peptide" evidence="10">
    <location>
        <begin position="1"/>
        <end position="28"/>
    </location>
</feature>
<keyword evidence="13" id="KW-1185">Reference proteome</keyword>
<keyword evidence="6" id="KW-1015">Disulfide bond</keyword>
<accession>A0AAN9JXZ0</accession>
<keyword evidence="8" id="KW-0449">Lipoprotein</keyword>
<evidence type="ECO:0000256" key="10">
    <source>
        <dbReference type="SAM" id="SignalP"/>
    </source>
</evidence>
<evidence type="ECO:0000256" key="4">
    <source>
        <dbReference type="ARBA" id="ARBA00022622"/>
    </source>
</evidence>
<keyword evidence="5 10" id="KW-0732">Signal</keyword>
<dbReference type="SUPFAM" id="SSF47699">
    <property type="entry name" value="Bifunctional inhibitor/lipid-transfer protein/seed storage 2S albumin"/>
    <property type="match status" value="1"/>
</dbReference>
<dbReference type="PROSITE" id="PS51257">
    <property type="entry name" value="PROKAR_LIPOPROTEIN"/>
    <property type="match status" value="1"/>
</dbReference>
<name>A0AAN9JXZ0_CANGL</name>
<dbReference type="Proteomes" id="UP001367508">
    <property type="component" value="Unassembled WGS sequence"/>
</dbReference>
<dbReference type="InterPro" id="IPR036312">
    <property type="entry name" value="Bifun_inhib/LTP/seed_sf"/>
</dbReference>